<keyword evidence="1" id="KW-0812">Transmembrane</keyword>
<dbReference type="AlphaFoldDB" id="A0A8J3PBT0"/>
<keyword evidence="1" id="KW-1133">Transmembrane helix</keyword>
<evidence type="ECO:0000256" key="1">
    <source>
        <dbReference type="SAM" id="Phobius"/>
    </source>
</evidence>
<gene>
    <name evidence="2" type="ORF">Cco03nite_59660</name>
</gene>
<proteinExistence type="predicted"/>
<name>A0A8J3PBT0_9ACTN</name>
<feature type="transmembrane region" description="Helical" evidence="1">
    <location>
        <begin position="296"/>
        <end position="315"/>
    </location>
</feature>
<evidence type="ECO:0000313" key="3">
    <source>
        <dbReference type="Proteomes" id="UP000630887"/>
    </source>
</evidence>
<keyword evidence="3" id="KW-1185">Reference proteome</keyword>
<accession>A0A8J3PBT0</accession>
<comment type="caution">
    <text evidence="2">The sequence shown here is derived from an EMBL/GenBank/DDBJ whole genome shotgun (WGS) entry which is preliminary data.</text>
</comment>
<dbReference type="EMBL" id="BONI01000061">
    <property type="protein sequence ID" value="GIG09266.1"/>
    <property type="molecule type" value="Genomic_DNA"/>
</dbReference>
<reference evidence="2 3" key="1">
    <citation type="submission" date="2021-01" db="EMBL/GenBank/DDBJ databases">
        <title>Whole genome shotgun sequence of Catellatospora coxensis NBRC 107359.</title>
        <authorList>
            <person name="Komaki H."/>
            <person name="Tamura T."/>
        </authorList>
    </citation>
    <scope>NUCLEOTIDE SEQUENCE [LARGE SCALE GENOMIC DNA]</scope>
    <source>
        <strain evidence="2 3">NBRC 107359</strain>
    </source>
</reference>
<sequence>MLLAVGLLAATIGSFGFVLSRLWDLTDEGNRFATAERAGVGYLRPLNRLLAALVEARTATLGAGPEGAGVRAALDEMAAAEDRWGADLGSAERWQRLRERSDAVLAAAGGGRAAYQRYTELVTLTVDLMDFVGDGSKLILDPELGSYYLVDVALTKLPAVLLESARVTDEAVQARAARSDSARELAVIRISTARYVIATAADAVGANLDKVTNSGAGPEVSDGVLVALDPFRAAIDAVTPPASLRPSAVDLDAPELRNATGLVNAAFRPLSDAVLVALDTLLVNRIEGYADDRRTAVFATASGVLVGAVLLWWAVPAASRRGGARDDARQGRDLPDIARVAGDLPQIDPQRLLAVEELQHVGRAVRAYDRGQVDDAR</sequence>
<dbReference type="Proteomes" id="UP000630887">
    <property type="component" value="Unassembled WGS sequence"/>
</dbReference>
<protein>
    <submittedName>
        <fullName evidence="2">Uncharacterized protein</fullName>
    </submittedName>
</protein>
<organism evidence="2 3">
    <name type="scientific">Catellatospora coxensis</name>
    <dbReference type="NCBI Taxonomy" id="310354"/>
    <lineage>
        <taxon>Bacteria</taxon>
        <taxon>Bacillati</taxon>
        <taxon>Actinomycetota</taxon>
        <taxon>Actinomycetes</taxon>
        <taxon>Micromonosporales</taxon>
        <taxon>Micromonosporaceae</taxon>
        <taxon>Catellatospora</taxon>
    </lineage>
</organism>
<keyword evidence="1" id="KW-0472">Membrane</keyword>
<evidence type="ECO:0000313" key="2">
    <source>
        <dbReference type="EMBL" id="GIG09266.1"/>
    </source>
</evidence>